<comment type="subcellular location">
    <subcellularLocation>
        <location evidence="1">Membrane</location>
    </subcellularLocation>
</comment>
<organism evidence="9 10">
    <name type="scientific">Saccoglossus kowalevskii</name>
    <name type="common">Acorn worm</name>
    <dbReference type="NCBI Taxonomy" id="10224"/>
    <lineage>
        <taxon>Eukaryota</taxon>
        <taxon>Metazoa</taxon>
        <taxon>Hemichordata</taxon>
        <taxon>Enteropneusta</taxon>
        <taxon>Harrimaniidae</taxon>
        <taxon>Saccoglossus</taxon>
    </lineage>
</organism>
<dbReference type="GeneID" id="100375767"/>
<dbReference type="InterPro" id="IPR050401">
    <property type="entry name" value="Cyclic_nucleotide_synthase"/>
</dbReference>
<keyword evidence="2 7" id="KW-0812">Transmembrane</keyword>
<dbReference type="Proteomes" id="UP000694865">
    <property type="component" value="Unplaced"/>
</dbReference>
<dbReference type="SUPFAM" id="SSF55073">
    <property type="entry name" value="Nucleotide cyclase"/>
    <property type="match status" value="1"/>
</dbReference>
<evidence type="ECO:0000313" key="9">
    <source>
        <dbReference type="Proteomes" id="UP000694865"/>
    </source>
</evidence>
<keyword evidence="9" id="KW-1185">Reference proteome</keyword>
<evidence type="ECO:0000256" key="1">
    <source>
        <dbReference type="ARBA" id="ARBA00004370"/>
    </source>
</evidence>
<dbReference type="Pfam" id="PF08376">
    <property type="entry name" value="NIT"/>
    <property type="match status" value="1"/>
</dbReference>
<dbReference type="RefSeq" id="XP_006816845.1">
    <property type="nucleotide sequence ID" value="XM_006816782.1"/>
</dbReference>
<dbReference type="Pfam" id="PF00211">
    <property type="entry name" value="Guanylate_cyc"/>
    <property type="match status" value="1"/>
</dbReference>
<dbReference type="InterPro" id="IPR029787">
    <property type="entry name" value="Nucleotide_cyclase"/>
</dbReference>
<evidence type="ECO:0000259" key="8">
    <source>
        <dbReference type="PROSITE" id="PS50125"/>
    </source>
</evidence>
<name>A0ABM0MA04_SACKO</name>
<proteinExistence type="predicted"/>
<keyword evidence="4 7" id="KW-1133">Transmembrane helix</keyword>
<dbReference type="Gene3D" id="6.10.250.780">
    <property type="match status" value="1"/>
</dbReference>
<keyword evidence="3" id="KW-0547">Nucleotide-binding</keyword>
<gene>
    <name evidence="10" type="primary">LOC100375767</name>
</gene>
<evidence type="ECO:0000256" key="2">
    <source>
        <dbReference type="ARBA" id="ARBA00022692"/>
    </source>
</evidence>
<evidence type="ECO:0000256" key="7">
    <source>
        <dbReference type="SAM" id="Phobius"/>
    </source>
</evidence>
<dbReference type="PANTHER" id="PTHR11920">
    <property type="entry name" value="GUANYLYL CYCLASE"/>
    <property type="match status" value="1"/>
</dbReference>
<dbReference type="Gene3D" id="3.30.70.1230">
    <property type="entry name" value="Nucleotide cyclase"/>
    <property type="match status" value="1"/>
</dbReference>
<evidence type="ECO:0000313" key="10">
    <source>
        <dbReference type="RefSeq" id="XP_006816845.1"/>
    </source>
</evidence>
<dbReference type="PANTHER" id="PTHR11920:SF499">
    <property type="entry name" value="GUANYLATE CYCLASE DOMAIN-CONTAINING PROTEIN"/>
    <property type="match status" value="1"/>
</dbReference>
<reference evidence="10" key="1">
    <citation type="submission" date="2025-08" db="UniProtKB">
        <authorList>
            <consortium name="RefSeq"/>
        </authorList>
    </citation>
    <scope>IDENTIFICATION</scope>
    <source>
        <tissue evidence="10">Testes</tissue>
    </source>
</reference>
<accession>A0ABM0MA04</accession>
<dbReference type="InterPro" id="IPR013587">
    <property type="entry name" value="Nitrate/nitrite_sensing"/>
</dbReference>
<evidence type="ECO:0000256" key="3">
    <source>
        <dbReference type="ARBA" id="ARBA00022741"/>
    </source>
</evidence>
<evidence type="ECO:0000256" key="4">
    <source>
        <dbReference type="ARBA" id="ARBA00022989"/>
    </source>
</evidence>
<keyword evidence="6" id="KW-0456">Lyase</keyword>
<feature type="transmembrane region" description="Helical" evidence="7">
    <location>
        <begin position="38"/>
        <end position="62"/>
    </location>
</feature>
<keyword evidence="5 7" id="KW-0472">Membrane</keyword>
<feature type="domain" description="Guanylate cyclase" evidence="8">
    <location>
        <begin position="406"/>
        <end position="435"/>
    </location>
</feature>
<feature type="transmembrane region" description="Helical" evidence="7">
    <location>
        <begin position="326"/>
        <end position="347"/>
    </location>
</feature>
<evidence type="ECO:0000256" key="6">
    <source>
        <dbReference type="ARBA" id="ARBA00023239"/>
    </source>
</evidence>
<dbReference type="PROSITE" id="PS50125">
    <property type="entry name" value="GUANYLATE_CYCLASE_2"/>
    <property type="match status" value="1"/>
</dbReference>
<dbReference type="InterPro" id="IPR001054">
    <property type="entry name" value="A/G_cyclase"/>
</dbReference>
<evidence type="ECO:0000256" key="5">
    <source>
        <dbReference type="ARBA" id="ARBA00023136"/>
    </source>
</evidence>
<sequence length="480" mass="54849">MCNSKTSPALEMESTSISSARAESIEFPKRKRGKQVDLVKILTVVFIPISLLLIQTTLQLIAMTTEQRKLVMIEEQIEICSVSDDLISAVQIERTMTIVYLHANETGIFTDLEAVYNHTDSILKSVSLDIFTTMTISKETCKNLLSAHRNHTSGGAYAQDAIGFYSNLIDTLLSGITVSINKNNYDSMWKTLFVYDMLIRAEENYSSVFGFGMECSSLGGFRHSDDYVNALENLAMADNHLEIVFRNAPQLRMRWEELLLVNGGVDTAMKTMLRQVVHGNETTTIRNEWYRNFTTFIDILHSLRDDIIKTNIEKYNNDVKRVRETIAIDLVIVITVVVILPIIILTVRKMTSSLQYYAHNLEWKTYELYNEKQKTNSMMYQTLPRSVAQQLRMSKFVLAESYDAVTIYFSDVVGFNRLAAKSSPTESVNFLNAMYKFLRPADRAVRYVQCRNDRGRVYACQWFTRTKWASTCRGSCLGVS</sequence>
<protein>
    <submittedName>
        <fullName evidence="10">Uncharacterized protein LOC100375767</fullName>
    </submittedName>
</protein>